<evidence type="ECO:0000256" key="1">
    <source>
        <dbReference type="ARBA" id="ARBA00004370"/>
    </source>
</evidence>
<keyword evidence="2 5" id="KW-0812">Transmembrane</keyword>
<evidence type="ECO:0000256" key="5">
    <source>
        <dbReference type="RuleBase" id="RU000688"/>
    </source>
</evidence>
<keyword evidence="5 9" id="KW-0675">Receptor</keyword>
<dbReference type="InterPro" id="IPR000276">
    <property type="entry name" value="GPCR_Rhodpsn"/>
</dbReference>
<feature type="domain" description="G-protein coupled receptors family 1 profile" evidence="7">
    <location>
        <begin position="64"/>
        <end position="335"/>
    </location>
</feature>
<feature type="transmembrane region" description="Helical" evidence="6">
    <location>
        <begin position="311"/>
        <end position="334"/>
    </location>
</feature>
<dbReference type="Proteomes" id="UP000695022">
    <property type="component" value="Unplaced"/>
</dbReference>
<sequence>MSTCEYTEREHRHERALLLIDKPTQVSANQTSCDDDPVAADTDALFLVTYAVVMPTLCCVGLVSNVVNLCVLRRGADAVATGTARAVGSGVGCFASPAYVYLRCLAVADLLAMAFCLPMAATRAVGSPYASRWVALYTARLSLFLVNAAIAASNLLVLAFTTERYVAVCRPTVTRGRTHRASRVVAAVIGIYSVVVATPELFAWRVEDVGGATYAVVYNGGYLESVWLWLVWPWLKEMTTKMMPIAAVAAMNPLIVRRYRRRARTSDDRRRARDERRLLVVLAGVCAAFVVLSTPSAVATVMYNDARMRSYAFVVFVCVSNCMEIANNALNFYVYSVASSDFRRHLRHLCACNKVAPSMETSETSVEG</sequence>
<evidence type="ECO:0000259" key="7">
    <source>
        <dbReference type="PROSITE" id="PS50262"/>
    </source>
</evidence>
<dbReference type="PANTHER" id="PTHR47760">
    <property type="entry name" value="G-PROTEIN COUPLED RECEPTOR B0563.6-LIKE PROTEIN-RELATED"/>
    <property type="match status" value="1"/>
</dbReference>
<evidence type="ECO:0000256" key="4">
    <source>
        <dbReference type="ARBA" id="ARBA00023136"/>
    </source>
</evidence>
<dbReference type="Pfam" id="PF00001">
    <property type="entry name" value="7tm_1"/>
    <property type="match status" value="1"/>
</dbReference>
<proteinExistence type="inferred from homology"/>
<dbReference type="InterPro" id="IPR053093">
    <property type="entry name" value="GPCR-like"/>
</dbReference>
<name>A0ABM1EDP4_PRICU</name>
<keyword evidence="3 6" id="KW-1133">Transmembrane helix</keyword>
<dbReference type="PRINTS" id="PR00237">
    <property type="entry name" value="GPCRRHODOPSN"/>
</dbReference>
<feature type="transmembrane region" description="Helical" evidence="6">
    <location>
        <begin position="277"/>
        <end position="299"/>
    </location>
</feature>
<feature type="transmembrane region" description="Helical" evidence="6">
    <location>
        <begin position="181"/>
        <end position="204"/>
    </location>
</feature>
<organism evidence="8 9">
    <name type="scientific">Priapulus caudatus</name>
    <name type="common">Priapulid worm</name>
    <dbReference type="NCBI Taxonomy" id="37621"/>
    <lineage>
        <taxon>Eukaryota</taxon>
        <taxon>Metazoa</taxon>
        <taxon>Ecdysozoa</taxon>
        <taxon>Scalidophora</taxon>
        <taxon>Priapulida</taxon>
        <taxon>Priapulimorpha</taxon>
        <taxon>Priapulimorphida</taxon>
        <taxon>Priapulidae</taxon>
        <taxon>Priapulus</taxon>
    </lineage>
</organism>
<keyword evidence="5" id="KW-0297">G-protein coupled receptor</keyword>
<protein>
    <submittedName>
        <fullName evidence="9">Probable G-protein coupled receptor B0563.6</fullName>
    </submittedName>
</protein>
<dbReference type="Gene3D" id="1.20.1070.10">
    <property type="entry name" value="Rhodopsin 7-helix transmembrane proteins"/>
    <property type="match status" value="1"/>
</dbReference>
<keyword evidence="8" id="KW-1185">Reference proteome</keyword>
<keyword evidence="4 6" id="KW-0472">Membrane</keyword>
<evidence type="ECO:0000313" key="8">
    <source>
        <dbReference type="Proteomes" id="UP000695022"/>
    </source>
</evidence>
<dbReference type="CDD" id="cd14978">
    <property type="entry name" value="7tmA_FMRFamide_R-like"/>
    <property type="match status" value="1"/>
</dbReference>
<evidence type="ECO:0000256" key="3">
    <source>
        <dbReference type="ARBA" id="ARBA00022989"/>
    </source>
</evidence>
<dbReference type="SUPFAM" id="SSF81321">
    <property type="entry name" value="Family A G protein-coupled receptor-like"/>
    <property type="match status" value="1"/>
</dbReference>
<gene>
    <name evidence="9" type="primary">LOC106811266</name>
</gene>
<dbReference type="PROSITE" id="PS00237">
    <property type="entry name" value="G_PROTEIN_RECEP_F1_1"/>
    <property type="match status" value="1"/>
</dbReference>
<evidence type="ECO:0000256" key="6">
    <source>
        <dbReference type="SAM" id="Phobius"/>
    </source>
</evidence>
<reference evidence="9" key="1">
    <citation type="submission" date="2025-08" db="UniProtKB">
        <authorList>
            <consortium name="RefSeq"/>
        </authorList>
    </citation>
    <scope>IDENTIFICATION</scope>
</reference>
<evidence type="ECO:0000256" key="2">
    <source>
        <dbReference type="ARBA" id="ARBA00022692"/>
    </source>
</evidence>
<feature type="transmembrane region" description="Helical" evidence="6">
    <location>
        <begin position="141"/>
        <end position="160"/>
    </location>
</feature>
<dbReference type="PROSITE" id="PS50262">
    <property type="entry name" value="G_PROTEIN_RECEP_F1_2"/>
    <property type="match status" value="1"/>
</dbReference>
<evidence type="ECO:0000313" key="9">
    <source>
        <dbReference type="RefSeq" id="XP_014670315.1"/>
    </source>
</evidence>
<feature type="transmembrane region" description="Helical" evidence="6">
    <location>
        <begin position="100"/>
        <end position="121"/>
    </location>
</feature>
<keyword evidence="5" id="KW-0807">Transducer</keyword>
<dbReference type="RefSeq" id="XP_014670315.1">
    <property type="nucleotide sequence ID" value="XM_014814829.1"/>
</dbReference>
<feature type="transmembrane region" description="Helical" evidence="6">
    <location>
        <begin position="44"/>
        <end position="67"/>
    </location>
</feature>
<dbReference type="PANTHER" id="PTHR47760:SF1">
    <property type="entry name" value="G-PROTEIN COUPLED RECEPTORS FAMILY 1 PROFILE DOMAIN-CONTAINING PROTEIN"/>
    <property type="match status" value="1"/>
</dbReference>
<comment type="subcellular location">
    <subcellularLocation>
        <location evidence="1">Membrane</location>
    </subcellularLocation>
</comment>
<accession>A0ABM1EDP4</accession>
<comment type="similarity">
    <text evidence="5">Belongs to the G-protein coupled receptor 1 family.</text>
</comment>
<dbReference type="GeneID" id="106811266"/>
<dbReference type="InterPro" id="IPR017452">
    <property type="entry name" value="GPCR_Rhodpsn_7TM"/>
</dbReference>